<dbReference type="InterPro" id="IPR049428">
    <property type="entry name" value="RecA-like_N"/>
</dbReference>
<dbReference type="AlphaFoldDB" id="A0A239PCW6"/>
<dbReference type="SUPFAM" id="SSF52540">
    <property type="entry name" value="P-loop containing nucleoside triphosphate hydrolases"/>
    <property type="match status" value="1"/>
</dbReference>
<comment type="subcellular location">
    <subcellularLocation>
        <location evidence="9">Cytoplasm</location>
    </subcellularLocation>
</comment>
<evidence type="ECO:0000256" key="3">
    <source>
        <dbReference type="ARBA" id="ARBA00022741"/>
    </source>
</evidence>
<dbReference type="PANTHER" id="PTHR45900">
    <property type="entry name" value="RECA"/>
    <property type="match status" value="1"/>
</dbReference>
<dbReference type="Gene3D" id="3.40.50.300">
    <property type="entry name" value="P-loop containing nucleotide triphosphate hydrolases"/>
    <property type="match status" value="1"/>
</dbReference>
<evidence type="ECO:0000256" key="5">
    <source>
        <dbReference type="ARBA" id="ARBA00023125"/>
    </source>
</evidence>
<dbReference type="Pfam" id="PF00154">
    <property type="entry name" value="RecA_N"/>
    <property type="match status" value="1"/>
</dbReference>
<dbReference type="GO" id="GO:0006281">
    <property type="term" value="P:DNA repair"/>
    <property type="evidence" value="ECO:0007669"/>
    <property type="project" value="UniProtKB-UniRule"/>
</dbReference>
<dbReference type="GO" id="GO:0005524">
    <property type="term" value="F:ATP binding"/>
    <property type="evidence" value="ECO:0007669"/>
    <property type="project" value="UniProtKB-UniRule"/>
</dbReference>
<dbReference type="GO" id="GO:0009432">
    <property type="term" value="P:SOS response"/>
    <property type="evidence" value="ECO:0007669"/>
    <property type="project" value="UniProtKB-UniRule"/>
</dbReference>
<keyword evidence="7 9" id="KW-0742">SOS response</keyword>
<name>A0A239PCW6_9ACTN</name>
<dbReference type="GO" id="GO:0003697">
    <property type="term" value="F:single-stranded DNA binding"/>
    <property type="evidence" value="ECO:0007669"/>
    <property type="project" value="UniProtKB-UniRule"/>
</dbReference>
<evidence type="ECO:0000256" key="6">
    <source>
        <dbReference type="ARBA" id="ARBA00023172"/>
    </source>
</evidence>
<dbReference type="NCBIfam" id="TIGR02012">
    <property type="entry name" value="tigrfam_recA"/>
    <property type="match status" value="1"/>
</dbReference>
<feature type="binding site" evidence="9">
    <location>
        <begin position="76"/>
        <end position="83"/>
    </location>
    <ligand>
        <name>ATP</name>
        <dbReference type="ChEBI" id="CHEBI:30616"/>
    </ligand>
</feature>
<gene>
    <name evidence="9" type="primary">recA</name>
    <name evidence="14" type="ORF">SAMN05421812_118136</name>
</gene>
<evidence type="ECO:0000256" key="4">
    <source>
        <dbReference type="ARBA" id="ARBA00022840"/>
    </source>
</evidence>
<dbReference type="InterPro" id="IPR020584">
    <property type="entry name" value="DNA_recomb/repair_RecA_CS"/>
</dbReference>
<protein>
    <recommendedName>
        <fullName evidence="2 9">Protein RecA</fullName>
    </recommendedName>
    <alternativeName>
        <fullName evidence="8 9">Recombinase A</fullName>
    </alternativeName>
</protein>
<dbReference type="SMART" id="SM00382">
    <property type="entry name" value="AAA"/>
    <property type="match status" value="1"/>
</dbReference>
<reference evidence="14 15" key="1">
    <citation type="submission" date="2017-06" db="EMBL/GenBank/DDBJ databases">
        <authorList>
            <person name="Kim H.J."/>
            <person name="Triplett B.A."/>
        </authorList>
    </citation>
    <scope>NUCLEOTIDE SEQUENCE [LARGE SCALE GENOMIC DNA]</scope>
    <source>
        <strain evidence="14 15">CGMCC 4.5593</strain>
    </source>
</reference>
<evidence type="ECO:0000313" key="14">
    <source>
        <dbReference type="EMBL" id="SNT64880.1"/>
    </source>
</evidence>
<dbReference type="InterPro" id="IPR027417">
    <property type="entry name" value="P-loop_NTPase"/>
</dbReference>
<sequence>MPAKAGVAAMAQGPDRDKALDLALAQIDKQFGKGSVMRLGERPVIQTAVIPTGSIALDVALGVGGLPRGRVIEVYGPESSGKTTVALHAVANAQRAGGIAAFIDAEHALDPDYARALGVDTDALLVSQPDTGEQALEIADMLIRSGALDIIVIDSVAALVPRAEIEGEMGDSHVGLQARLMSQALRKITGILNNSGTTAIFINQLREKIGVMFGSPETTTGGRALKFYASVRLDVRRIESLKDGTDVVGNRTRVKVVKNKVAAPFKQAEFDIMYGKGISREGSLIDVGVEQNIIRKSGAWYTYDGDQLGQGKEKAREFLKENPDVAAEIEKKILEKLGVGQGAGDAAGGLELPPVDF</sequence>
<keyword evidence="15" id="KW-1185">Reference proteome</keyword>
<organism evidence="14 15">
    <name type="scientific">Asanoa hainanensis</name>
    <dbReference type="NCBI Taxonomy" id="560556"/>
    <lineage>
        <taxon>Bacteria</taxon>
        <taxon>Bacillati</taxon>
        <taxon>Actinomycetota</taxon>
        <taxon>Actinomycetes</taxon>
        <taxon>Micromonosporales</taxon>
        <taxon>Micromonosporaceae</taxon>
        <taxon>Asanoa</taxon>
    </lineage>
</organism>
<evidence type="ECO:0000256" key="1">
    <source>
        <dbReference type="ARBA" id="ARBA00009391"/>
    </source>
</evidence>
<dbReference type="PROSITE" id="PS50163">
    <property type="entry name" value="RECA_3"/>
    <property type="match status" value="1"/>
</dbReference>
<proteinExistence type="inferred from homology"/>
<dbReference type="Proteomes" id="UP000198362">
    <property type="component" value="Unassembled WGS sequence"/>
</dbReference>
<keyword evidence="4 9" id="KW-0067">ATP-binding</keyword>
<keyword evidence="3 9" id="KW-0547">Nucleotide-binding</keyword>
<evidence type="ECO:0000256" key="10">
    <source>
        <dbReference type="RuleBase" id="RU000526"/>
    </source>
</evidence>
<dbReference type="HAMAP" id="MF_00268">
    <property type="entry name" value="RecA"/>
    <property type="match status" value="1"/>
</dbReference>
<comment type="function">
    <text evidence="9">Can catalyze the hydrolysis of ATP in the presence of single-stranded DNA, the ATP-dependent uptake of single-stranded DNA by duplex DNA, and the ATP-dependent hybridization of homologous single-stranded DNAs. It interacts with LexA causing its activation and leading to its autocatalytic cleavage.</text>
</comment>
<dbReference type="SUPFAM" id="SSF54752">
    <property type="entry name" value="RecA protein, C-terminal domain"/>
    <property type="match status" value="1"/>
</dbReference>
<dbReference type="GO" id="GO:0006310">
    <property type="term" value="P:DNA recombination"/>
    <property type="evidence" value="ECO:0007669"/>
    <property type="project" value="UniProtKB-UniRule"/>
</dbReference>
<dbReference type="PROSITE" id="PS00321">
    <property type="entry name" value="RECA_1"/>
    <property type="match status" value="1"/>
</dbReference>
<evidence type="ECO:0000259" key="12">
    <source>
        <dbReference type="PROSITE" id="PS50162"/>
    </source>
</evidence>
<dbReference type="GO" id="GO:0003684">
    <property type="term" value="F:damaged DNA binding"/>
    <property type="evidence" value="ECO:0007669"/>
    <property type="project" value="UniProtKB-UniRule"/>
</dbReference>
<comment type="similarity">
    <text evidence="1 9 11">Belongs to the RecA family.</text>
</comment>
<dbReference type="CDD" id="cd00983">
    <property type="entry name" value="RecA"/>
    <property type="match status" value="1"/>
</dbReference>
<dbReference type="InterPro" id="IPR020587">
    <property type="entry name" value="RecA_monomer-monomer_interface"/>
</dbReference>
<dbReference type="InterPro" id="IPR003593">
    <property type="entry name" value="AAA+_ATPase"/>
</dbReference>
<dbReference type="FunFam" id="3.40.50.300:FF:000087">
    <property type="entry name" value="Recombinase RecA"/>
    <property type="match status" value="1"/>
</dbReference>
<dbReference type="EMBL" id="FZPH01000018">
    <property type="protein sequence ID" value="SNT64880.1"/>
    <property type="molecule type" value="Genomic_DNA"/>
</dbReference>
<dbReference type="Pfam" id="PF21096">
    <property type="entry name" value="RecA_C"/>
    <property type="match status" value="1"/>
</dbReference>
<keyword evidence="9" id="KW-0963">Cytoplasm</keyword>
<keyword evidence="9 10" id="KW-0234">DNA repair</keyword>
<evidence type="ECO:0000256" key="8">
    <source>
        <dbReference type="ARBA" id="ARBA00033319"/>
    </source>
</evidence>
<dbReference type="InterPro" id="IPR049261">
    <property type="entry name" value="RecA-like_C"/>
</dbReference>
<keyword evidence="9 11" id="KW-0227">DNA damage</keyword>
<dbReference type="InterPro" id="IPR013765">
    <property type="entry name" value="DNA_recomb/repair_RecA"/>
</dbReference>
<dbReference type="GO" id="GO:0140664">
    <property type="term" value="F:ATP-dependent DNA damage sensor activity"/>
    <property type="evidence" value="ECO:0007669"/>
    <property type="project" value="InterPro"/>
</dbReference>
<dbReference type="PANTHER" id="PTHR45900:SF1">
    <property type="entry name" value="MITOCHONDRIAL DNA REPAIR PROTEIN RECA HOMOLOG-RELATED"/>
    <property type="match status" value="1"/>
</dbReference>
<dbReference type="GO" id="GO:0005829">
    <property type="term" value="C:cytosol"/>
    <property type="evidence" value="ECO:0007669"/>
    <property type="project" value="TreeGrafter"/>
</dbReference>
<evidence type="ECO:0000256" key="11">
    <source>
        <dbReference type="RuleBase" id="RU004527"/>
    </source>
</evidence>
<keyword evidence="5 9" id="KW-0238">DNA-binding</keyword>
<evidence type="ECO:0000313" key="15">
    <source>
        <dbReference type="Proteomes" id="UP000198362"/>
    </source>
</evidence>
<evidence type="ECO:0000256" key="9">
    <source>
        <dbReference type="HAMAP-Rule" id="MF_00268"/>
    </source>
</evidence>
<evidence type="ECO:0000256" key="2">
    <source>
        <dbReference type="ARBA" id="ARBA00015553"/>
    </source>
</evidence>
<dbReference type="PROSITE" id="PS50162">
    <property type="entry name" value="RECA_2"/>
    <property type="match status" value="1"/>
</dbReference>
<dbReference type="InterPro" id="IPR023400">
    <property type="entry name" value="RecA_C_sf"/>
</dbReference>
<keyword evidence="6 9" id="KW-0233">DNA recombination</keyword>
<feature type="domain" description="RecA family profile 2" evidence="13">
    <location>
        <begin position="210"/>
        <end position="283"/>
    </location>
</feature>
<evidence type="ECO:0000256" key="7">
    <source>
        <dbReference type="ARBA" id="ARBA00023236"/>
    </source>
</evidence>
<feature type="domain" description="RecA family profile 1" evidence="12">
    <location>
        <begin position="46"/>
        <end position="205"/>
    </location>
</feature>
<dbReference type="InterPro" id="IPR020588">
    <property type="entry name" value="RecA_ATP-bd"/>
</dbReference>
<evidence type="ECO:0000259" key="13">
    <source>
        <dbReference type="PROSITE" id="PS50163"/>
    </source>
</evidence>
<accession>A0A239PCW6</accession>
<dbReference type="PRINTS" id="PR00142">
    <property type="entry name" value="RECA"/>
</dbReference>